<evidence type="ECO:0000313" key="15">
    <source>
        <dbReference type="EMBL" id="KAB0802275.1"/>
    </source>
</evidence>
<evidence type="ECO:0000256" key="10">
    <source>
        <dbReference type="ARBA" id="ARBA00032498"/>
    </source>
</evidence>
<evidence type="ECO:0000256" key="12">
    <source>
        <dbReference type="PROSITE-ProRule" id="PRU00267"/>
    </source>
</evidence>
<dbReference type="EMBL" id="VVIM01000002">
    <property type="protein sequence ID" value="KAB0802275.1"/>
    <property type="molecule type" value="Genomic_DNA"/>
</dbReference>
<reference evidence="15 16" key="1">
    <citation type="journal article" date="2018" name="Elife">
        <title>Firefly genomes illuminate parallel origins of bioluminescence in beetles.</title>
        <authorList>
            <person name="Fallon T.R."/>
            <person name="Lower S.E."/>
            <person name="Chang C.H."/>
            <person name="Bessho-Uehara M."/>
            <person name="Martin G.J."/>
            <person name="Bewick A.J."/>
            <person name="Behringer M."/>
            <person name="Debat H.J."/>
            <person name="Wong I."/>
            <person name="Day J.C."/>
            <person name="Suvorov A."/>
            <person name="Silva C.J."/>
            <person name="Stanger-Hall K.F."/>
            <person name="Hall D.W."/>
            <person name="Schmitz R.J."/>
            <person name="Nelson D.R."/>
            <person name="Lewis S.M."/>
            <person name="Shigenobu S."/>
            <person name="Bybee S.M."/>
            <person name="Larracuente A.M."/>
            <person name="Oba Y."/>
            <person name="Weng J.K."/>
        </authorList>
    </citation>
    <scope>NUCLEOTIDE SEQUENCE [LARGE SCALE GENOMIC DNA]</scope>
    <source>
        <strain evidence="15">1611_PpyrPB1</strain>
        <tissue evidence="15">Whole body</tissue>
    </source>
</reference>
<evidence type="ECO:0000256" key="13">
    <source>
        <dbReference type="SAM" id="MobiDB-lite"/>
    </source>
</evidence>
<keyword evidence="9" id="KW-0804">Transcription</keyword>
<dbReference type="GO" id="GO:0016607">
    <property type="term" value="C:nuclear speck"/>
    <property type="evidence" value="ECO:0007669"/>
    <property type="project" value="UniProtKB-SubCell"/>
</dbReference>
<dbReference type="SMART" id="SM00398">
    <property type="entry name" value="HMG"/>
    <property type="match status" value="1"/>
</dbReference>
<gene>
    <name evidence="15" type="ORF">PPYR_04461</name>
</gene>
<dbReference type="InParanoid" id="A0A5N4AY35"/>
<comment type="function">
    <text evidence="11">Transcriptional regulator that controls a genetic switch in male development. It is necessary and sufficient for initiating male sex determination by directing the development of supporting cell precursors (pre-Sertoli cells) as Sertoli rather than granulosa cells. Involved in different aspects of gene regulation including promoter activation or repression. Binds to the DNA consensus sequence 5'-[AT]AACAA[AT]-3'. SRY HMG box recognizes DNA by partial intercalation in the minor groove and promotes DNA bending. Also involved in pre-mRNA splicing. In male adult brain involved in the maintenance of motor functions of dopaminergic neurons.</text>
</comment>
<dbReference type="GO" id="GO:0007548">
    <property type="term" value="P:sex differentiation"/>
    <property type="evidence" value="ECO:0007669"/>
    <property type="project" value="UniProtKB-KW"/>
</dbReference>
<comment type="caution">
    <text evidence="15">The sequence shown here is derived from an EMBL/GenBank/DDBJ whole genome shotgun (WGS) entry which is preliminary data.</text>
</comment>
<organism evidence="15 16">
    <name type="scientific">Photinus pyralis</name>
    <name type="common">Common eastern firefly</name>
    <name type="synonym">Lampyris pyralis</name>
    <dbReference type="NCBI Taxonomy" id="7054"/>
    <lineage>
        <taxon>Eukaryota</taxon>
        <taxon>Metazoa</taxon>
        <taxon>Ecdysozoa</taxon>
        <taxon>Arthropoda</taxon>
        <taxon>Hexapoda</taxon>
        <taxon>Insecta</taxon>
        <taxon>Pterygota</taxon>
        <taxon>Neoptera</taxon>
        <taxon>Endopterygota</taxon>
        <taxon>Coleoptera</taxon>
        <taxon>Polyphaga</taxon>
        <taxon>Elateriformia</taxon>
        <taxon>Elateroidea</taxon>
        <taxon>Lampyridae</taxon>
        <taxon>Lampyrinae</taxon>
        <taxon>Photinus</taxon>
    </lineage>
</organism>
<keyword evidence="12" id="KW-0539">Nucleus</keyword>
<feature type="region of interest" description="Disordered" evidence="13">
    <location>
        <begin position="225"/>
        <end position="244"/>
    </location>
</feature>
<evidence type="ECO:0000256" key="3">
    <source>
        <dbReference type="ARBA" id="ARBA00019052"/>
    </source>
</evidence>
<feature type="region of interest" description="Disordered" evidence="13">
    <location>
        <begin position="98"/>
        <end position="121"/>
    </location>
</feature>
<feature type="compositionally biased region" description="Polar residues" evidence="13">
    <location>
        <begin position="111"/>
        <end position="121"/>
    </location>
</feature>
<evidence type="ECO:0000256" key="9">
    <source>
        <dbReference type="ARBA" id="ARBA00023163"/>
    </source>
</evidence>
<dbReference type="PANTHER" id="PTHR10270">
    <property type="entry name" value="SOX TRANSCRIPTION FACTOR"/>
    <property type="match status" value="1"/>
</dbReference>
<evidence type="ECO:0000256" key="7">
    <source>
        <dbReference type="ARBA" id="ARBA00023125"/>
    </source>
</evidence>
<evidence type="ECO:0000259" key="14">
    <source>
        <dbReference type="PROSITE" id="PS50118"/>
    </source>
</evidence>
<dbReference type="Pfam" id="PF00505">
    <property type="entry name" value="HMG_box"/>
    <property type="match status" value="1"/>
</dbReference>
<feature type="domain" description="HMG box" evidence="14">
    <location>
        <begin position="18"/>
        <end position="86"/>
    </location>
</feature>
<comment type="subcellular location">
    <subcellularLocation>
        <location evidence="1">Nucleus speckle</location>
    </subcellularLocation>
</comment>
<dbReference type="GO" id="GO:0005516">
    <property type="term" value="F:calmodulin binding"/>
    <property type="evidence" value="ECO:0007669"/>
    <property type="project" value="UniProtKB-KW"/>
</dbReference>
<proteinExistence type="inferred from homology"/>
<sequence>MMNVQPAHNIVAPFKAKIPRPANAFMIYANENRKEMSQTFPRESNKDISKRLGLTWKSLEVSEKAKYYEMAKAVGEAHKKKYPDYVYNPKEARIRKAMRESSRDQTLGAAPTTSPRGGRRTQTWLNGPEEHLMMTPPPPDLSSQMCGNPIFPGHPSSVGQFMPPMNAYTKLVHVLPSSGWLQDSPTYMQHNPMAELQHHQAHMWHQYQESLRPCADPSYMLHSHPPPYQETNGNDLQSHKKCKSQTDELLATKVENRAKLEKIERKVDSTFLPAEETVIVQNPFDGDDEVKLKKQSSSMSHPNGSVKALPDFNEAFGSTERGRFQSPPDPRLAPNKSYLDSFLLNDGIKFYDYHA</sequence>
<dbReference type="Gene3D" id="1.10.30.10">
    <property type="entry name" value="High mobility group box domain"/>
    <property type="match status" value="1"/>
</dbReference>
<keyword evidence="16" id="KW-1185">Reference proteome</keyword>
<feature type="DNA-binding region" description="HMG box" evidence="12">
    <location>
        <begin position="18"/>
        <end position="86"/>
    </location>
</feature>
<dbReference type="AlphaFoldDB" id="A0A5N4AY35"/>
<name>A0A5N4AY35_PHOPY</name>
<dbReference type="InterPro" id="IPR009071">
    <property type="entry name" value="HMG_box_dom"/>
</dbReference>
<evidence type="ECO:0000313" key="16">
    <source>
        <dbReference type="Proteomes" id="UP000327044"/>
    </source>
</evidence>
<evidence type="ECO:0000256" key="1">
    <source>
        <dbReference type="ARBA" id="ARBA00004324"/>
    </source>
</evidence>
<evidence type="ECO:0000256" key="4">
    <source>
        <dbReference type="ARBA" id="ARBA00022782"/>
    </source>
</evidence>
<dbReference type="GO" id="GO:0000978">
    <property type="term" value="F:RNA polymerase II cis-regulatory region sequence-specific DNA binding"/>
    <property type="evidence" value="ECO:0007669"/>
    <property type="project" value="TreeGrafter"/>
</dbReference>
<evidence type="ECO:0000256" key="2">
    <source>
        <dbReference type="ARBA" id="ARBA00005998"/>
    </source>
</evidence>
<dbReference type="InterPro" id="IPR050140">
    <property type="entry name" value="SRY-related_HMG-box_TF-like"/>
</dbReference>
<dbReference type="Proteomes" id="UP000327044">
    <property type="component" value="Unassembled WGS sequence"/>
</dbReference>
<dbReference type="SUPFAM" id="SSF47095">
    <property type="entry name" value="HMG-box"/>
    <property type="match status" value="1"/>
</dbReference>
<accession>A0A5N4AY35</accession>
<dbReference type="PANTHER" id="PTHR10270:SF161">
    <property type="entry name" value="SEX-DETERMINING REGION Y PROTEIN"/>
    <property type="match status" value="1"/>
</dbReference>
<evidence type="ECO:0000256" key="6">
    <source>
        <dbReference type="ARBA" id="ARBA00022928"/>
    </source>
</evidence>
<evidence type="ECO:0000256" key="11">
    <source>
        <dbReference type="ARBA" id="ARBA00045821"/>
    </source>
</evidence>
<keyword evidence="4" id="KW-0221">Differentiation</keyword>
<keyword evidence="5" id="KW-0112">Calmodulin-binding</keyword>
<dbReference type="PROSITE" id="PS50118">
    <property type="entry name" value="HMG_BOX_2"/>
    <property type="match status" value="1"/>
</dbReference>
<dbReference type="GO" id="GO:0001228">
    <property type="term" value="F:DNA-binding transcription activator activity, RNA polymerase II-specific"/>
    <property type="evidence" value="ECO:0007669"/>
    <property type="project" value="TreeGrafter"/>
</dbReference>
<protein>
    <recommendedName>
        <fullName evidence="3">Sex-determining region Y protein</fullName>
    </recommendedName>
    <alternativeName>
        <fullName evidence="10">Testis-determining factor</fullName>
    </alternativeName>
</protein>
<keyword evidence="7 12" id="KW-0238">DNA-binding</keyword>
<evidence type="ECO:0000256" key="5">
    <source>
        <dbReference type="ARBA" id="ARBA00022860"/>
    </source>
</evidence>
<dbReference type="GO" id="GO:0030154">
    <property type="term" value="P:cell differentiation"/>
    <property type="evidence" value="ECO:0007669"/>
    <property type="project" value="UniProtKB-KW"/>
</dbReference>
<keyword evidence="8" id="KW-0010">Activator</keyword>
<comment type="similarity">
    <text evidence="2">Belongs to the SRY family.</text>
</comment>
<dbReference type="InterPro" id="IPR036910">
    <property type="entry name" value="HMG_box_dom_sf"/>
</dbReference>
<keyword evidence="6" id="KW-0726">Sexual differentiation</keyword>
<evidence type="ECO:0000256" key="8">
    <source>
        <dbReference type="ARBA" id="ARBA00023159"/>
    </source>
</evidence>
<dbReference type="OrthoDB" id="6247875at2759"/>